<dbReference type="Pfam" id="PF02653">
    <property type="entry name" value="BPD_transp_2"/>
    <property type="match status" value="1"/>
</dbReference>
<feature type="transmembrane region" description="Helical" evidence="6">
    <location>
        <begin position="103"/>
        <end position="127"/>
    </location>
</feature>
<sequence>MMQSTDTPPARSASTVHKWRHLAMQREVIVLLAMVLFNLIFTPHFCSLQPFNVNMTQVVTIVIVGIGMTLVVATGGIDLSVGASMAIAGALAPMLFLNVAGPLGVALAFELPVLAAALCGVFNGLLVTRLSVQPIVATLVLFIAGRGIAQVVTDGSLQAFNTPAFQWIALGKVAGVPFQVLLMLALVGVFVWVDRGRFELRRLRPGRPVRTADPGTRRARRRGRRLARAAQHALRAARARDRRQ</sequence>
<reference evidence="7 8" key="1">
    <citation type="submission" date="2020-08" db="EMBL/GenBank/DDBJ databases">
        <title>Genomic Encyclopedia of Type Strains, Phase IV (KMG-V): Genome sequencing to study the core and pangenomes of soil and plant-associated prokaryotes.</title>
        <authorList>
            <person name="Whitman W."/>
        </authorList>
    </citation>
    <scope>NUCLEOTIDE SEQUENCE [LARGE SCALE GENOMIC DNA]</scope>
    <source>
        <strain evidence="7 8">JPY158</strain>
    </source>
</reference>
<protein>
    <submittedName>
        <fullName evidence="7">Ribose transport system permease protein</fullName>
    </submittedName>
</protein>
<dbReference type="PANTHER" id="PTHR32196">
    <property type="entry name" value="ABC TRANSPORTER PERMEASE PROTEIN YPHD-RELATED-RELATED"/>
    <property type="match status" value="1"/>
</dbReference>
<feature type="transmembrane region" description="Helical" evidence="6">
    <location>
        <begin position="173"/>
        <end position="193"/>
    </location>
</feature>
<keyword evidence="2" id="KW-1003">Cell membrane</keyword>
<feature type="transmembrane region" description="Helical" evidence="6">
    <location>
        <begin position="134"/>
        <end position="153"/>
    </location>
</feature>
<organism evidence="7 8">
    <name type="scientific">Paraburkholderia atlantica</name>
    <dbReference type="NCBI Taxonomy" id="2654982"/>
    <lineage>
        <taxon>Bacteria</taxon>
        <taxon>Pseudomonadati</taxon>
        <taxon>Pseudomonadota</taxon>
        <taxon>Betaproteobacteria</taxon>
        <taxon>Burkholderiales</taxon>
        <taxon>Burkholderiaceae</taxon>
        <taxon>Paraburkholderia</taxon>
    </lineage>
</organism>
<dbReference type="EMBL" id="JACHDD010000009">
    <property type="protein sequence ID" value="MBB5427520.1"/>
    <property type="molecule type" value="Genomic_DNA"/>
</dbReference>
<evidence type="ECO:0000256" key="3">
    <source>
        <dbReference type="ARBA" id="ARBA00022692"/>
    </source>
</evidence>
<proteinExistence type="predicted"/>
<evidence type="ECO:0000313" key="8">
    <source>
        <dbReference type="Proteomes" id="UP000592780"/>
    </source>
</evidence>
<dbReference type="AlphaFoldDB" id="A0A7W8QC05"/>
<feature type="transmembrane region" description="Helical" evidence="6">
    <location>
        <begin position="28"/>
        <end position="45"/>
    </location>
</feature>
<evidence type="ECO:0000313" key="7">
    <source>
        <dbReference type="EMBL" id="MBB5427520.1"/>
    </source>
</evidence>
<feature type="transmembrane region" description="Helical" evidence="6">
    <location>
        <begin position="79"/>
        <end position="97"/>
    </location>
</feature>
<keyword evidence="4 6" id="KW-1133">Transmembrane helix</keyword>
<evidence type="ECO:0000256" key="6">
    <source>
        <dbReference type="SAM" id="Phobius"/>
    </source>
</evidence>
<keyword evidence="3 6" id="KW-0812">Transmembrane</keyword>
<keyword evidence="8" id="KW-1185">Reference proteome</keyword>
<evidence type="ECO:0000256" key="5">
    <source>
        <dbReference type="ARBA" id="ARBA00023136"/>
    </source>
</evidence>
<dbReference type="GO" id="GO:0022857">
    <property type="term" value="F:transmembrane transporter activity"/>
    <property type="evidence" value="ECO:0007669"/>
    <property type="project" value="InterPro"/>
</dbReference>
<evidence type="ECO:0000256" key="2">
    <source>
        <dbReference type="ARBA" id="ARBA00022475"/>
    </source>
</evidence>
<comment type="subcellular location">
    <subcellularLocation>
        <location evidence="1">Cell membrane</location>
        <topology evidence="1">Multi-pass membrane protein</topology>
    </subcellularLocation>
</comment>
<keyword evidence="5 6" id="KW-0472">Membrane</keyword>
<dbReference type="PANTHER" id="PTHR32196:SF19">
    <property type="entry name" value="GALACTOFURANOSE TRANSPORTER PERMEASE PROTEIN YTFT"/>
    <property type="match status" value="1"/>
</dbReference>
<comment type="caution">
    <text evidence="7">The sequence shown here is derived from an EMBL/GenBank/DDBJ whole genome shotgun (WGS) entry which is preliminary data.</text>
</comment>
<evidence type="ECO:0000256" key="4">
    <source>
        <dbReference type="ARBA" id="ARBA00022989"/>
    </source>
</evidence>
<dbReference type="GO" id="GO:0005886">
    <property type="term" value="C:plasma membrane"/>
    <property type="evidence" value="ECO:0007669"/>
    <property type="project" value="UniProtKB-SubCell"/>
</dbReference>
<dbReference type="InterPro" id="IPR001851">
    <property type="entry name" value="ABC_transp_permease"/>
</dbReference>
<feature type="transmembrane region" description="Helical" evidence="6">
    <location>
        <begin position="51"/>
        <end position="72"/>
    </location>
</feature>
<accession>A0A7W8QC05</accession>
<evidence type="ECO:0000256" key="1">
    <source>
        <dbReference type="ARBA" id="ARBA00004651"/>
    </source>
</evidence>
<name>A0A7W8QC05_PARAM</name>
<dbReference type="Proteomes" id="UP000592780">
    <property type="component" value="Unassembled WGS sequence"/>
</dbReference>
<gene>
    <name evidence="7" type="ORF">HDG40_005699</name>
</gene>